<dbReference type="AlphaFoldDB" id="A0A482T5Q1"/>
<dbReference type="Proteomes" id="UP000293535">
    <property type="component" value="Unassembled WGS sequence"/>
</dbReference>
<evidence type="ECO:0000313" key="1">
    <source>
        <dbReference type="EMBL" id="RYJ10310.1"/>
    </source>
</evidence>
<sequence>MSFPEYGDIIHVNFIDSEESPPGEFEDPHPAVVVQHTNDDDKGVVVAPVSSRDRQSWSREVYLPGTVPGLDEDSVAILNLITTVSFEKRVEVDDDDDGDSWRLGKVPPEHMEDIQDKLGTLFHC</sequence>
<dbReference type="SUPFAM" id="SSF50118">
    <property type="entry name" value="Cell growth inhibitor/plasmid maintenance toxic component"/>
    <property type="match status" value="1"/>
</dbReference>
<dbReference type="RefSeq" id="WP_129755574.1">
    <property type="nucleotide sequence ID" value="NZ_JAFKAA010000002.1"/>
</dbReference>
<dbReference type="GO" id="GO:0003677">
    <property type="term" value="F:DNA binding"/>
    <property type="evidence" value="ECO:0007669"/>
    <property type="project" value="InterPro"/>
</dbReference>
<accession>A0A482T5Q1</accession>
<gene>
    <name evidence="1" type="ORF">ELS20_10120</name>
</gene>
<comment type="caution">
    <text evidence="1">The sequence shown here is derived from an EMBL/GenBank/DDBJ whole genome shotgun (WGS) entry which is preliminary data.</text>
</comment>
<name>A0A482T5Q1_HALHI</name>
<reference evidence="1 2" key="1">
    <citation type="submission" date="2018-12" db="EMBL/GenBank/DDBJ databases">
        <title>Draft genome sequence of Haloarcula hispinica strain 18.1, an halophilic archaeon isolated from Chott El Jerid of Southern Tunisia.</title>
        <authorList>
            <person name="Najjari A."/>
            <person name="Ben Dhia O."/>
            <person name="Ferjani R."/>
            <person name="Mahjoubi M."/>
            <person name="Sghaier H."/>
            <person name="Elshahed M."/>
            <person name="Ouzari H.I."/>
            <person name="Cherid A."/>
            <person name="Youssef N."/>
        </authorList>
    </citation>
    <scope>NUCLEOTIDE SEQUENCE [LARGE SCALE GENOMIC DNA]</scope>
    <source>
        <strain evidence="1 2">18.1</strain>
    </source>
</reference>
<evidence type="ECO:0000313" key="2">
    <source>
        <dbReference type="Proteomes" id="UP000293535"/>
    </source>
</evidence>
<dbReference type="InterPro" id="IPR003477">
    <property type="entry name" value="PemK-like"/>
</dbReference>
<dbReference type="Gene3D" id="2.30.30.110">
    <property type="match status" value="1"/>
</dbReference>
<proteinExistence type="predicted"/>
<dbReference type="InterPro" id="IPR011067">
    <property type="entry name" value="Plasmid_toxin/cell-grow_inhib"/>
</dbReference>
<dbReference type="EMBL" id="RZIG01000002">
    <property type="protein sequence ID" value="RYJ10310.1"/>
    <property type="molecule type" value="Genomic_DNA"/>
</dbReference>
<dbReference type="Pfam" id="PF02452">
    <property type="entry name" value="PemK_toxin"/>
    <property type="match status" value="1"/>
</dbReference>
<protein>
    <submittedName>
        <fullName evidence="1">Type II toxin-antitoxin system PemK/MazF family toxin</fullName>
    </submittedName>
</protein>
<organism evidence="1 2">
    <name type="scientific">Haloarcula hispanica</name>
    <dbReference type="NCBI Taxonomy" id="51589"/>
    <lineage>
        <taxon>Archaea</taxon>
        <taxon>Methanobacteriati</taxon>
        <taxon>Methanobacteriota</taxon>
        <taxon>Stenosarchaea group</taxon>
        <taxon>Halobacteria</taxon>
        <taxon>Halobacteriales</taxon>
        <taxon>Haloarculaceae</taxon>
        <taxon>Haloarcula</taxon>
    </lineage>
</organism>